<accession>A0AAW2Z4V2</accession>
<keyword evidence="2" id="KW-0732">Signal</keyword>
<evidence type="ECO:0000313" key="4">
    <source>
        <dbReference type="Proteomes" id="UP001431209"/>
    </source>
</evidence>
<dbReference type="Proteomes" id="UP001431209">
    <property type="component" value="Unassembled WGS sequence"/>
</dbReference>
<gene>
    <name evidence="3" type="ORF">AKO1_004908</name>
</gene>
<proteinExistence type="predicted"/>
<feature type="signal peptide" evidence="2">
    <location>
        <begin position="1"/>
        <end position="22"/>
    </location>
</feature>
<keyword evidence="1" id="KW-0175">Coiled coil</keyword>
<name>A0AAW2Z4V2_9EUKA</name>
<feature type="coiled-coil region" evidence="1">
    <location>
        <begin position="251"/>
        <end position="322"/>
    </location>
</feature>
<dbReference type="AlphaFoldDB" id="A0AAW2Z4V2"/>
<sequence>MKAKLSTIVLVCLCLLLCFVHTKTDDDKGASTHGHQHTFAYFRSKSYHFYSQFSCDRKCKLKKLIRKISKKISQLKKKNNTIKSKLRINSKRIKHIQKKLDEVNNFNSKQKKDRITKKYNLKLSREMKRRHILSEKSLIVKKSFATSISKRKIAHELLQKFYDEELQKSAVKSKKLRDELKAQSSKKVDNHSTLNQVILRVLRAERKFYHKSNYKLKRVLHIVKFLVTKREHILSHLKRSREIEAKTASNIKKLNEDVKDLQSLIKAATTDQKKVKIQDRLNTALLHLKKQEEKLSKVQVRVKKLEELSQKVNQELNDTIDKKITNVKVTTFPKQLRDDILSLKDRDPKLVQKIDASNSFFLLTPHHSESRYVCTTTSDLGNSTTVVNKNIPSSLQDVFVNPLLCYYKERAQVNVSVSGKELKIKTQPGAWRSAKIVFRKNSKRILVNVKKADVLAQPKIAEQTVHIDADVTKYIESHKKTANEVIKSFLLERTVVPSEPFVLNIKI</sequence>
<protein>
    <submittedName>
        <fullName evidence="3">MAP1A</fullName>
    </submittedName>
</protein>
<evidence type="ECO:0000256" key="1">
    <source>
        <dbReference type="SAM" id="Coils"/>
    </source>
</evidence>
<reference evidence="3 4" key="1">
    <citation type="submission" date="2024-03" db="EMBL/GenBank/DDBJ databases">
        <title>The Acrasis kona genome and developmental transcriptomes reveal deep origins of eukaryotic multicellular pathways.</title>
        <authorList>
            <person name="Sheikh S."/>
            <person name="Fu C.-J."/>
            <person name="Brown M.W."/>
            <person name="Baldauf S.L."/>
        </authorList>
    </citation>
    <scope>NUCLEOTIDE SEQUENCE [LARGE SCALE GENOMIC DNA]</scope>
    <source>
        <strain evidence="3 4">ATCC MYA-3509</strain>
    </source>
</reference>
<evidence type="ECO:0000256" key="2">
    <source>
        <dbReference type="SAM" id="SignalP"/>
    </source>
</evidence>
<evidence type="ECO:0000313" key="3">
    <source>
        <dbReference type="EMBL" id="KAL0484126.1"/>
    </source>
</evidence>
<feature type="chain" id="PRO_5043710965" evidence="2">
    <location>
        <begin position="23"/>
        <end position="507"/>
    </location>
</feature>
<keyword evidence="4" id="KW-1185">Reference proteome</keyword>
<comment type="caution">
    <text evidence="3">The sequence shown here is derived from an EMBL/GenBank/DDBJ whole genome shotgun (WGS) entry which is preliminary data.</text>
</comment>
<dbReference type="EMBL" id="JAOPGA020001024">
    <property type="protein sequence ID" value="KAL0484126.1"/>
    <property type="molecule type" value="Genomic_DNA"/>
</dbReference>
<organism evidence="3 4">
    <name type="scientific">Acrasis kona</name>
    <dbReference type="NCBI Taxonomy" id="1008807"/>
    <lineage>
        <taxon>Eukaryota</taxon>
        <taxon>Discoba</taxon>
        <taxon>Heterolobosea</taxon>
        <taxon>Tetramitia</taxon>
        <taxon>Eutetramitia</taxon>
        <taxon>Acrasidae</taxon>
        <taxon>Acrasis</taxon>
    </lineage>
</organism>